<dbReference type="InterPro" id="IPR054170">
    <property type="entry name" value="RlmL_1st"/>
</dbReference>
<evidence type="ECO:0000256" key="2">
    <source>
        <dbReference type="ARBA" id="ARBA00022552"/>
    </source>
</evidence>
<comment type="catalytic activity">
    <reaction evidence="6">
        <text>guanosine(2069) in 23S rRNA + S-adenosyl-L-methionine = N(2)-methylguanosine(2069) in 23S rRNA + S-adenosyl-L-homocysteine + H(+)</text>
        <dbReference type="Rhea" id="RHEA:43772"/>
        <dbReference type="Rhea" id="RHEA-COMP:10688"/>
        <dbReference type="Rhea" id="RHEA-COMP:10689"/>
        <dbReference type="ChEBI" id="CHEBI:15378"/>
        <dbReference type="ChEBI" id="CHEBI:57856"/>
        <dbReference type="ChEBI" id="CHEBI:59789"/>
        <dbReference type="ChEBI" id="CHEBI:74269"/>
        <dbReference type="ChEBI" id="CHEBI:74481"/>
        <dbReference type="EC" id="2.1.1.264"/>
    </reaction>
</comment>
<dbReference type="HAMAP" id="MF_01858">
    <property type="entry name" value="23SrRNA_methyltr_KL"/>
    <property type="match status" value="1"/>
</dbReference>
<keyword evidence="3 6" id="KW-0489">Methyltransferase</keyword>
<dbReference type="PIRSF" id="PIRSF037618">
    <property type="entry name" value="RNA_Mtase_bacteria_prd"/>
    <property type="match status" value="1"/>
</dbReference>
<evidence type="ECO:0000259" key="8">
    <source>
        <dbReference type="PROSITE" id="PS51165"/>
    </source>
</evidence>
<protein>
    <recommendedName>
        <fullName evidence="6">Ribosomal RNA large subunit methyltransferase K/L</fullName>
    </recommendedName>
    <domain>
        <recommendedName>
            <fullName evidence="6">23S rRNA m2G2445 methyltransferase</fullName>
            <ecNumber evidence="6">2.1.1.173</ecNumber>
        </recommendedName>
        <alternativeName>
            <fullName evidence="6">rRNA (guanine-N(2)-)-methyltransferase RlmL</fullName>
        </alternativeName>
    </domain>
    <domain>
        <recommendedName>
            <fullName evidence="6">23S rRNA m7G2069 methyltransferase</fullName>
            <ecNumber evidence="6">2.1.1.264</ecNumber>
        </recommendedName>
        <alternativeName>
            <fullName evidence="6">rRNA (guanine-N(7)-)-methyltransferase RlmK</fullName>
        </alternativeName>
    </domain>
</protein>
<keyword evidence="10" id="KW-1185">Reference proteome</keyword>
<dbReference type="Gene3D" id="3.30.750.80">
    <property type="entry name" value="RNA methyltransferase domain (HRMD) like"/>
    <property type="match status" value="1"/>
</dbReference>
<dbReference type="Proteomes" id="UP001597044">
    <property type="component" value="Unassembled WGS sequence"/>
</dbReference>
<dbReference type="EC" id="2.1.1.173" evidence="6"/>
<accession>A0ABW3HFL4</accession>
<dbReference type="Gene3D" id="3.40.50.150">
    <property type="entry name" value="Vaccinia Virus protein VP39"/>
    <property type="match status" value="2"/>
</dbReference>
<comment type="caution">
    <text evidence="9">The sequence shown here is derived from an EMBL/GenBank/DDBJ whole genome shotgun (WGS) entry which is preliminary data.</text>
</comment>
<dbReference type="InterPro" id="IPR053943">
    <property type="entry name" value="RlmKL-like_Mtase_CS"/>
</dbReference>
<evidence type="ECO:0000313" key="10">
    <source>
        <dbReference type="Proteomes" id="UP001597044"/>
    </source>
</evidence>
<keyword evidence="4 6" id="KW-0808">Transferase</keyword>
<dbReference type="GO" id="GO:0052915">
    <property type="term" value="F:23S rRNA (guanine(2445)-N(2))-methyltransferase activity"/>
    <property type="evidence" value="ECO:0007669"/>
    <property type="project" value="UniProtKB-EC"/>
</dbReference>
<dbReference type="InterPro" id="IPR029063">
    <property type="entry name" value="SAM-dependent_MTases_sf"/>
</dbReference>
<evidence type="ECO:0000313" key="9">
    <source>
        <dbReference type="EMBL" id="MFD0949652.1"/>
    </source>
</evidence>
<gene>
    <name evidence="9" type="primary">rlmKL</name>
    <name evidence="6" type="synonym">rlmL</name>
    <name evidence="9" type="ORF">ACFQ0F_04480</name>
</gene>
<evidence type="ECO:0000256" key="3">
    <source>
        <dbReference type="ARBA" id="ARBA00022603"/>
    </source>
</evidence>
<dbReference type="InterPro" id="IPR000241">
    <property type="entry name" value="RlmKL-like_Mtase"/>
</dbReference>
<keyword evidence="1 6" id="KW-0963">Cytoplasm</keyword>
<dbReference type="SUPFAM" id="SSF53335">
    <property type="entry name" value="S-adenosyl-L-methionine-dependent methyltransferases"/>
    <property type="match status" value="2"/>
</dbReference>
<dbReference type="PANTHER" id="PTHR47313:SF1">
    <property type="entry name" value="RIBOSOMAL RNA LARGE SUBUNIT METHYLTRANSFERASE K_L"/>
    <property type="match status" value="1"/>
</dbReference>
<dbReference type="PANTHER" id="PTHR47313">
    <property type="entry name" value="RIBOSOMAL RNA LARGE SUBUNIT METHYLTRANSFERASE K/L"/>
    <property type="match status" value="1"/>
</dbReference>
<comment type="function">
    <text evidence="6">Specifically methylates the guanine in position 2445 (m2G2445) and the guanine in position 2069 (m7G2069) of 23S rRNA.</text>
</comment>
<dbReference type="Pfam" id="PF02926">
    <property type="entry name" value="THUMP"/>
    <property type="match status" value="1"/>
</dbReference>
<sequence>MSATNTELREWIVTGADGLDELLVDELIALGASQPRQLKGAISVQADLATGYRLCLWSRLASRVLLPLFSVPSGDPDKLFQTALKYPWENVLREDASFAIRAAASKGVATHTRFASLRLKDGIVDRFRDRTGNRPSVDSEQPDLSLHLFIEEENISVSIDFSGDSLHKRGYRVAQTDAPLKETLAAALLMQAGWPARGQGRLFDPMCGSGTVLIEAAQMWADIAPGLARVRFGFEGWMGHDVNVWREVRDEAVAMRLAAQEKSPPQLVGFDTNPDALRSAQRNAQAAGVAQWMHFAQHSIGDWPLPNDWDAAETGAGENFTVPGVIATNPPYGERLGEEDSIKYVYRALGRELRKHLPNWDAVVLAANIEHADALGLEHKNTQRLFNGALPIFARHGRVIPAEAELPLAFYPSDDELPPEAMDFANRLQKNLKAALKIANAEGIRCFRLYDADLPEFNLAVDVYDGRLHVQEYAPPKTIDPEKAAMRFKLALRAIRHIMGLHRDKVFLKVRERQSGKQQYEKQAKRGKFFEVREGKAQLLVNLTDYLDTGLFLDHRPMRERIAREAEGTHFLNLFAYTGTVSVHAALAGALSTTTIDLSPTYLLWAERNLALNGLPDEQNRLIQADVMAWLQEEVAARPIEQYELIFLDPPTFSNSKRSEDVFDVQRDHVRMLQLTMRLLTDDGTLYFSNNFRKFGLDEALMAQFEIEDISAETIGFDYQRNQKIHRCWRIRHRNRPES</sequence>
<dbReference type="RefSeq" id="WP_379069536.1">
    <property type="nucleotide sequence ID" value="NZ_JBHTIT010000001.1"/>
</dbReference>
<feature type="domain" description="THUMP" evidence="8">
    <location>
        <begin position="50"/>
        <end position="161"/>
    </location>
</feature>
<comment type="similarity">
    <text evidence="6">Belongs to the methyltransferase superfamily. RlmKL family.</text>
</comment>
<name>A0ABW3HFL4_9GAMM</name>
<dbReference type="PROSITE" id="PS01261">
    <property type="entry name" value="UPF0020"/>
    <property type="match status" value="1"/>
</dbReference>
<evidence type="ECO:0000256" key="1">
    <source>
        <dbReference type="ARBA" id="ARBA00022490"/>
    </source>
</evidence>
<dbReference type="EMBL" id="JBHTIT010000001">
    <property type="protein sequence ID" value="MFD0949652.1"/>
    <property type="molecule type" value="Genomic_DNA"/>
</dbReference>
<dbReference type="InterPro" id="IPR019614">
    <property type="entry name" value="SAM-dep_methyl-trfase"/>
</dbReference>
<evidence type="ECO:0000256" key="5">
    <source>
        <dbReference type="ARBA" id="ARBA00022691"/>
    </source>
</evidence>
<dbReference type="Pfam" id="PF22020">
    <property type="entry name" value="RlmL_1st"/>
    <property type="match status" value="1"/>
</dbReference>
<comment type="catalytic activity">
    <reaction evidence="6">
        <text>guanosine(2445) in 23S rRNA + S-adenosyl-L-methionine = N(2)-methylguanosine(2445) in 23S rRNA + S-adenosyl-L-homocysteine + H(+)</text>
        <dbReference type="Rhea" id="RHEA:42740"/>
        <dbReference type="Rhea" id="RHEA-COMP:10215"/>
        <dbReference type="Rhea" id="RHEA-COMP:10216"/>
        <dbReference type="ChEBI" id="CHEBI:15378"/>
        <dbReference type="ChEBI" id="CHEBI:57856"/>
        <dbReference type="ChEBI" id="CHEBI:59789"/>
        <dbReference type="ChEBI" id="CHEBI:74269"/>
        <dbReference type="ChEBI" id="CHEBI:74481"/>
        <dbReference type="EC" id="2.1.1.173"/>
    </reaction>
</comment>
<dbReference type="CDD" id="cd11715">
    <property type="entry name" value="THUMP_AdoMetMT"/>
    <property type="match status" value="1"/>
</dbReference>
<keyword evidence="7" id="KW-0694">RNA-binding</keyword>
<dbReference type="InterPro" id="IPR002052">
    <property type="entry name" value="DNA_methylase_N6_adenine_CS"/>
</dbReference>
<keyword evidence="2 6" id="KW-0698">rRNA processing</keyword>
<dbReference type="Gene3D" id="3.30.2130.30">
    <property type="match status" value="1"/>
</dbReference>
<evidence type="ECO:0000256" key="7">
    <source>
        <dbReference type="PROSITE-ProRule" id="PRU00529"/>
    </source>
</evidence>
<dbReference type="SMART" id="SM00981">
    <property type="entry name" value="THUMP"/>
    <property type="match status" value="1"/>
</dbReference>
<organism evidence="9 10">
    <name type="scientific">Paraperlucidibaca wandonensis</name>
    <dbReference type="NCBI Taxonomy" id="1268273"/>
    <lineage>
        <taxon>Bacteria</taxon>
        <taxon>Pseudomonadati</taxon>
        <taxon>Pseudomonadota</taxon>
        <taxon>Gammaproteobacteria</taxon>
        <taxon>Moraxellales</taxon>
        <taxon>Moraxellaceae</taxon>
        <taxon>Paraperlucidibaca</taxon>
    </lineage>
</organism>
<reference evidence="10" key="1">
    <citation type="journal article" date="2019" name="Int. J. Syst. Evol. Microbiol.">
        <title>The Global Catalogue of Microorganisms (GCM) 10K type strain sequencing project: providing services to taxonomists for standard genome sequencing and annotation.</title>
        <authorList>
            <consortium name="The Broad Institute Genomics Platform"/>
            <consortium name="The Broad Institute Genome Sequencing Center for Infectious Disease"/>
            <person name="Wu L."/>
            <person name="Ma J."/>
        </authorList>
    </citation>
    <scope>NUCLEOTIDE SEQUENCE [LARGE SCALE GENOMIC DNA]</scope>
    <source>
        <strain evidence="10">CCUG 63419</strain>
    </source>
</reference>
<dbReference type="Pfam" id="PF10672">
    <property type="entry name" value="Methyltrans_SAM"/>
    <property type="match status" value="1"/>
</dbReference>
<keyword evidence="5 6" id="KW-0949">S-adenosyl-L-methionine</keyword>
<dbReference type="PROSITE" id="PS00092">
    <property type="entry name" value="N6_MTASE"/>
    <property type="match status" value="1"/>
</dbReference>
<dbReference type="InterPro" id="IPR004114">
    <property type="entry name" value="THUMP_dom"/>
</dbReference>
<evidence type="ECO:0000256" key="6">
    <source>
        <dbReference type="HAMAP-Rule" id="MF_01858"/>
    </source>
</evidence>
<dbReference type="CDD" id="cd02440">
    <property type="entry name" value="AdoMet_MTases"/>
    <property type="match status" value="1"/>
</dbReference>
<dbReference type="EC" id="2.1.1.264" evidence="6"/>
<comment type="subcellular location">
    <subcellularLocation>
        <location evidence="6">Cytoplasm</location>
    </subcellularLocation>
</comment>
<dbReference type="Pfam" id="PF01170">
    <property type="entry name" value="UPF0020"/>
    <property type="match status" value="1"/>
</dbReference>
<proteinExistence type="inferred from homology"/>
<dbReference type="NCBIfam" id="NF008748">
    <property type="entry name" value="PRK11783.1"/>
    <property type="match status" value="1"/>
</dbReference>
<dbReference type="PROSITE" id="PS51165">
    <property type="entry name" value="THUMP"/>
    <property type="match status" value="1"/>
</dbReference>
<dbReference type="InterPro" id="IPR017244">
    <property type="entry name" value="23SrRNA_methyltr_KL"/>
</dbReference>
<evidence type="ECO:0000256" key="4">
    <source>
        <dbReference type="ARBA" id="ARBA00022679"/>
    </source>
</evidence>